<evidence type="ECO:0000313" key="3">
    <source>
        <dbReference type="Proteomes" id="UP001597414"/>
    </source>
</evidence>
<dbReference type="NCBIfam" id="TIGR04183">
    <property type="entry name" value="Por_Secre_tail"/>
    <property type="match status" value="1"/>
</dbReference>
<dbReference type="Proteomes" id="UP001597414">
    <property type="component" value="Unassembled WGS sequence"/>
</dbReference>
<comment type="caution">
    <text evidence="2">The sequence shown here is derived from an EMBL/GenBank/DDBJ whole genome shotgun (WGS) entry which is preliminary data.</text>
</comment>
<dbReference type="InterPro" id="IPR022409">
    <property type="entry name" value="PKD/Chitinase_dom"/>
</dbReference>
<dbReference type="Pfam" id="PF18962">
    <property type="entry name" value="Por_Secre_tail"/>
    <property type="match status" value="1"/>
</dbReference>
<dbReference type="EMBL" id="JBHUIV010000025">
    <property type="protein sequence ID" value="MFD2203318.1"/>
    <property type="molecule type" value="Genomic_DNA"/>
</dbReference>
<evidence type="ECO:0000259" key="1">
    <source>
        <dbReference type="SMART" id="SM00089"/>
    </source>
</evidence>
<reference evidence="3" key="1">
    <citation type="journal article" date="2019" name="Int. J. Syst. Evol. Microbiol.">
        <title>The Global Catalogue of Microorganisms (GCM) 10K type strain sequencing project: providing services to taxonomists for standard genome sequencing and annotation.</title>
        <authorList>
            <consortium name="The Broad Institute Genomics Platform"/>
            <consortium name="The Broad Institute Genome Sequencing Center for Infectious Disease"/>
            <person name="Wu L."/>
            <person name="Ma J."/>
        </authorList>
    </citation>
    <scope>NUCLEOTIDE SEQUENCE [LARGE SCALE GENOMIC DNA]</scope>
    <source>
        <strain evidence="3">KCTC 19812</strain>
    </source>
</reference>
<dbReference type="Gene3D" id="2.60.40.10">
    <property type="entry name" value="Immunoglobulins"/>
    <property type="match status" value="10"/>
</dbReference>
<gene>
    <name evidence="2" type="ORF">ACFSKV_17195</name>
</gene>
<dbReference type="Pfam" id="PF17957">
    <property type="entry name" value="Big_7"/>
    <property type="match status" value="9"/>
</dbReference>
<feature type="domain" description="PKD/Chitinase" evidence="1">
    <location>
        <begin position="208"/>
        <end position="296"/>
    </location>
</feature>
<sequence>MVYLGFNQVYANPLFTDKDNGSASNRSVGFEEVRRLIFSQSYEESAGFEENLTELEAKVGEVIVFAAEPEPGFYFSHWEVNGQKVSEKVEFEYTMPNSDVQIVGIFKSIGQPSIRIASPADNSTFESNKDVSVRFEASSPNGNITKVELFKDGIIVGTVSDPRSIFTLTNLQIGSYVLTSKVTDDKGATAVSPQVEIEVVKPNVPPVVQIISPSDGSTYLEGSNIRFEAEALDSDGKISKVEFYRGSVLIGSSTLPPYHATISNAATGSYTITAKAFDEKNASAVSSPINIIVGKPNQLPTVSISSPKNGDKFIEGSDLKIDANAADSDGRITKVEFYRGSTLIGTSTTSPYSVIWTKPAAGGYALTAKAFDDKNATTTSQVINVTIEKPNVVPTVSITSPSSGAIFMEGSDIKIEANASDSDGRIVKVEFYNGNTLLGTSTTSPYSITWSKPLAGTYTLTAKAFDEKNATTVSAPRKIVVEKPNQLPNVTITSPKSGDKILEGTEVSIQVNASDADGTIIKVEFYNGTTLLGTVTTAPYIFKWDKPAAGNYTLTAKAFDNKNGATVSAAVNVTIEKPNVAPTVSITSPKNGDLFVEGTDIKIEANAADSDGKITKVEFYRSGTLIGTSTTAPYSITWSKAFVGKFALTAKAFDDKNASTVSSVVNIEVEKENVPPTVSISAPLSGSKILEGSDVKIKANAVDSDGRITKVEFYKGSTLIGTSTIAPYVVSWPNVELGTYTLTAKAFDNKGASRTSAPVSVTVLPEQLIPEIEFISPLDNQTFEAGEKILMTVMFSGDAEHVKKVEYFSGDQLIGTSTESPFIFDWENATSGFHTIKAVATGGFPEKSNISSEVKITVKYIPFEIVNPIRNSTFPTGSDIPIMVQLPNDTDKAIKRVEYYRGNQRLGSNGKEPYAFIWKNVPQGEHNLVARLVFEDNSIVLSPVVKIFTEEMKVPTINLDYEILNPLDSVLREVAFRIGFEDLDVPIVNVEYFVNGISIGVADKDPFGMKWQKLLPGNYQVIATATDQMGNHFNSRAIDIEIPKIEPLRIAEIRPELTYVIGPNPTTDYLNIYFDDIDEESELEIRTVSMRGEVNKVYVAKPIGSMISIDVTDLNEGIYLLYINYKNEYYPATKFIKK</sequence>
<feature type="domain" description="PKD/Chitinase" evidence="1">
    <location>
        <begin position="583"/>
        <end position="672"/>
    </location>
</feature>
<feature type="domain" description="PKD/Chitinase" evidence="1">
    <location>
        <begin position="489"/>
        <end position="578"/>
    </location>
</feature>
<feature type="domain" description="PKD/Chitinase" evidence="1">
    <location>
        <begin position="301"/>
        <end position="390"/>
    </location>
</feature>
<organism evidence="2 3">
    <name type="scientific">Shivajiella indica</name>
    <dbReference type="NCBI Taxonomy" id="872115"/>
    <lineage>
        <taxon>Bacteria</taxon>
        <taxon>Pseudomonadati</taxon>
        <taxon>Bacteroidota</taxon>
        <taxon>Cytophagia</taxon>
        <taxon>Cytophagales</taxon>
        <taxon>Cyclobacteriaceae</taxon>
        <taxon>Shivajiella</taxon>
    </lineage>
</organism>
<name>A0ABW5BBN9_9BACT</name>
<protein>
    <submittedName>
        <fullName evidence="2">Ig-like domain-containing protein</fullName>
    </submittedName>
</protein>
<feature type="domain" description="PKD/Chitinase" evidence="1">
    <location>
        <begin position="122"/>
        <end position="202"/>
    </location>
</feature>
<dbReference type="SMART" id="SM00089">
    <property type="entry name" value="PKD"/>
    <property type="match status" value="7"/>
</dbReference>
<accession>A0ABW5BBN9</accession>
<feature type="domain" description="PKD/Chitinase" evidence="1">
    <location>
        <begin position="395"/>
        <end position="484"/>
    </location>
</feature>
<dbReference type="InterPro" id="IPR026444">
    <property type="entry name" value="Secre_tail"/>
</dbReference>
<dbReference type="RefSeq" id="WP_380805547.1">
    <property type="nucleotide sequence ID" value="NZ_JBHUIV010000025.1"/>
</dbReference>
<evidence type="ECO:0000313" key="2">
    <source>
        <dbReference type="EMBL" id="MFD2203318.1"/>
    </source>
</evidence>
<dbReference type="InterPro" id="IPR013783">
    <property type="entry name" value="Ig-like_fold"/>
</dbReference>
<keyword evidence="3" id="KW-1185">Reference proteome</keyword>
<feature type="domain" description="PKD/Chitinase" evidence="1">
    <location>
        <begin position="679"/>
        <end position="766"/>
    </location>
</feature>
<proteinExistence type="predicted"/>